<sequence>MKESSRPSGVITMDTGATGASTRSFDSTPCNRSAMNRNGRFTERWTKPVKPAGVGRGMTRVRSTEAKMPSTMTAPMMPSSTRTAIPFLRAYPLVPPALRP</sequence>
<keyword evidence="3" id="KW-1185">Reference proteome</keyword>
<feature type="compositionally biased region" description="Polar residues" evidence="1">
    <location>
        <begin position="18"/>
        <end position="36"/>
    </location>
</feature>
<reference evidence="2 3" key="1">
    <citation type="journal article" date="2019" name="Int. J. Syst. Evol. Microbiol.">
        <title>The Global Catalogue of Microorganisms (GCM) 10K type strain sequencing project: providing services to taxonomists for standard genome sequencing and annotation.</title>
        <authorList>
            <consortium name="The Broad Institute Genomics Platform"/>
            <consortium name="The Broad Institute Genome Sequencing Center for Infectious Disease"/>
            <person name="Wu L."/>
            <person name="Ma J."/>
        </authorList>
    </citation>
    <scope>NUCLEOTIDE SEQUENCE [LARGE SCALE GENOMIC DNA]</scope>
    <source>
        <strain evidence="2 3">JCM 5052</strain>
    </source>
</reference>
<evidence type="ECO:0000313" key="2">
    <source>
        <dbReference type="EMBL" id="GAA0550622.1"/>
    </source>
</evidence>
<gene>
    <name evidence="2" type="ORF">GCM10010390_61050</name>
</gene>
<feature type="compositionally biased region" description="Low complexity" evidence="1">
    <location>
        <begin position="68"/>
        <end position="79"/>
    </location>
</feature>
<protein>
    <submittedName>
        <fullName evidence="2">Uncharacterized protein</fullName>
    </submittedName>
</protein>
<feature type="region of interest" description="Disordered" evidence="1">
    <location>
        <begin position="1"/>
        <end position="79"/>
    </location>
</feature>
<name>A0ABN1DRW3_9ACTN</name>
<evidence type="ECO:0000256" key="1">
    <source>
        <dbReference type="SAM" id="MobiDB-lite"/>
    </source>
</evidence>
<dbReference type="EMBL" id="BAAABZ010000059">
    <property type="protein sequence ID" value="GAA0550622.1"/>
    <property type="molecule type" value="Genomic_DNA"/>
</dbReference>
<proteinExistence type="predicted"/>
<accession>A0ABN1DRW3</accession>
<dbReference type="Proteomes" id="UP001501576">
    <property type="component" value="Unassembled WGS sequence"/>
</dbReference>
<comment type="caution">
    <text evidence="2">The sequence shown here is derived from an EMBL/GenBank/DDBJ whole genome shotgun (WGS) entry which is preliminary data.</text>
</comment>
<organism evidence="2 3">
    <name type="scientific">Streptomyces mordarskii</name>
    <dbReference type="NCBI Taxonomy" id="1226758"/>
    <lineage>
        <taxon>Bacteria</taxon>
        <taxon>Bacillati</taxon>
        <taxon>Actinomycetota</taxon>
        <taxon>Actinomycetes</taxon>
        <taxon>Kitasatosporales</taxon>
        <taxon>Streptomycetaceae</taxon>
        <taxon>Streptomyces</taxon>
    </lineage>
</organism>
<evidence type="ECO:0000313" key="3">
    <source>
        <dbReference type="Proteomes" id="UP001501576"/>
    </source>
</evidence>